<accession>A0A2I5TK27</accession>
<dbReference type="Proteomes" id="UP000233778">
    <property type="component" value="Chromosome"/>
</dbReference>
<dbReference type="EMBL" id="CP025084">
    <property type="protein sequence ID" value="AUH04910.1"/>
    <property type="molecule type" value="Genomic_DNA"/>
</dbReference>
<dbReference type="KEGG" id="sera:Ser39006_012675"/>
<keyword evidence="3" id="KW-1185">Reference proteome</keyword>
<dbReference type="KEGG" id="serq:CWC46_12670"/>
<protein>
    <submittedName>
        <fullName evidence="2">Uncharacterized protein</fullName>
    </submittedName>
</protein>
<evidence type="ECO:0000313" key="3">
    <source>
        <dbReference type="Proteomes" id="UP000017700"/>
    </source>
</evidence>
<organism evidence="2 3">
    <name type="scientific">Serratia sp. (strain ATCC 39006)</name>
    <name type="common">Prodigiosinella confusarubida</name>
    <dbReference type="NCBI Taxonomy" id="104623"/>
    <lineage>
        <taxon>Bacteria</taxon>
        <taxon>Pseudomonadati</taxon>
        <taxon>Pseudomonadota</taxon>
        <taxon>Gammaproteobacteria</taxon>
        <taxon>Enterobacterales</taxon>
        <taxon>Pectobacteriaceae</taxon>
        <taxon>Prodigiosinella</taxon>
    </lineage>
</organism>
<reference evidence="2 3" key="1">
    <citation type="journal article" date="2013" name="Genome Announc.">
        <title>Draft genome sequence of Serratia sp. strain ATCC 39006, a model bacterium for analysis of the biosynthesis and regulation of prodigiosin, a carbapenem, and gas vesicles.</title>
        <authorList>
            <person name="Fineran P.C."/>
            <person name="Iglesias Cans M.C."/>
            <person name="Ramsay J.P."/>
            <person name="Wilf N.M."/>
            <person name="Cossyleon D."/>
            <person name="McNeil M.B."/>
            <person name="Williamson N.R."/>
            <person name="Monson R.E."/>
            <person name="Becher S.A."/>
            <person name="Stanton J.A."/>
            <person name="Brugger K."/>
            <person name="Brown S.D."/>
            <person name="Salmond G.P."/>
        </authorList>
    </citation>
    <scope>NUCLEOTIDE SEQUENCE [LARGE SCALE GENOMIC DNA]</scope>
    <source>
        <strain evidence="2">ATCC 39006</strain>
        <strain evidence="3">ATCC 39006 / SC 11482</strain>
    </source>
</reference>
<evidence type="ECO:0000313" key="2">
    <source>
        <dbReference type="EMBL" id="AUH04910.1"/>
    </source>
</evidence>
<evidence type="ECO:0000313" key="4">
    <source>
        <dbReference type="Proteomes" id="UP000233778"/>
    </source>
</evidence>
<sequence length="59" mass="6707">MRKLTKNQTGKSIKQTILFLNTQRSGASKIRLRSKKADKSIVISAIDKNTMLKFDKVRA</sequence>
<reference evidence="2" key="4">
    <citation type="submission" date="2017-11" db="EMBL/GenBank/DDBJ databases">
        <title>Complete genome sequence of Serratia sp. ATCC 39006.</title>
        <authorList>
            <person name="Hampton H.G."/>
            <person name="Jackson S.A."/>
            <person name="Jauregui R."/>
            <person name="Poulter G.T.M."/>
            <person name="Salmond G.P.C."/>
            <person name="Fineran P.C."/>
        </authorList>
    </citation>
    <scope>NUCLEOTIDE SEQUENCE</scope>
    <source>
        <strain evidence="2">ATCC 39006</strain>
    </source>
</reference>
<reference evidence="2" key="2">
    <citation type="submission" date="2013-09" db="EMBL/GenBank/DDBJ databases">
        <authorList>
            <person name="Wang G."/>
            <person name="Yang Y."/>
            <person name="Su Y."/>
        </authorList>
    </citation>
    <scope>NUCLEOTIDE SEQUENCE</scope>
    <source>
        <strain evidence="2">ATCC 39006</strain>
    </source>
</reference>
<dbReference type="EMBL" id="CP025085">
    <property type="protein sequence ID" value="AUH00589.1"/>
    <property type="molecule type" value="Genomic_DNA"/>
</dbReference>
<dbReference type="Proteomes" id="UP000017700">
    <property type="component" value="Chromosome"/>
</dbReference>
<proteinExistence type="predicted"/>
<evidence type="ECO:0000313" key="1">
    <source>
        <dbReference type="EMBL" id="AUH00589.1"/>
    </source>
</evidence>
<gene>
    <name evidence="1" type="ORF">CWC46_12670</name>
    <name evidence="2" type="ORF">Ser39006_012675</name>
</gene>
<dbReference type="AlphaFoldDB" id="A0A2I5TK27"/>
<name>A0A2I5TK27_SERS3</name>
<reference evidence="1 4" key="3">
    <citation type="submission" date="2017-11" db="EMBL/GenBank/DDBJ databases">
        <title>Complete genome sequence of Serratia sp. ATCC 39006 LacA.</title>
        <authorList>
            <person name="Hampton H.G."/>
            <person name="Jackson S.A."/>
            <person name="Jauregui R."/>
            <person name="Poulter G.T.M."/>
            <person name="Salmond G.P.C."/>
            <person name="Fineran P.C."/>
        </authorList>
    </citation>
    <scope>NUCLEOTIDE SEQUENCE [LARGE SCALE GENOMIC DNA]</scope>
    <source>
        <strain evidence="1 4">ATCC 39006</strain>
    </source>
</reference>